<dbReference type="PANTHER" id="PTHR46232:SF1">
    <property type="entry name" value="SWI_SNF-RELATED MATRIX-ASSOCIATED ACTIN-DEPENDENT REGULATOR OF CHROMATIN SUBFAMILY E MEMBER 1"/>
    <property type="match status" value="1"/>
</dbReference>
<dbReference type="InterPro" id="IPR009071">
    <property type="entry name" value="HMG_box_dom"/>
</dbReference>
<dbReference type="SUPFAM" id="SSF47095">
    <property type="entry name" value="HMG-box"/>
    <property type="match status" value="1"/>
</dbReference>
<comment type="caution">
    <text evidence="5">The sequence shown here is derived from an EMBL/GenBank/DDBJ whole genome shotgun (WGS) entry which is preliminary data.</text>
</comment>
<organism evidence="5 6">
    <name type="scientific">Caenorhabditis auriculariae</name>
    <dbReference type="NCBI Taxonomy" id="2777116"/>
    <lineage>
        <taxon>Eukaryota</taxon>
        <taxon>Metazoa</taxon>
        <taxon>Ecdysozoa</taxon>
        <taxon>Nematoda</taxon>
        <taxon>Chromadorea</taxon>
        <taxon>Rhabditida</taxon>
        <taxon>Rhabditina</taxon>
        <taxon>Rhabditomorpha</taxon>
        <taxon>Rhabditoidea</taxon>
        <taxon>Rhabditidae</taxon>
        <taxon>Peloderinae</taxon>
        <taxon>Caenorhabditis</taxon>
    </lineage>
</organism>
<feature type="compositionally biased region" description="Basic and acidic residues" evidence="3">
    <location>
        <begin position="267"/>
        <end position="277"/>
    </location>
</feature>
<dbReference type="Pfam" id="PF00505">
    <property type="entry name" value="HMG_box"/>
    <property type="match status" value="1"/>
</dbReference>
<keyword evidence="1" id="KW-0539">Nucleus</keyword>
<dbReference type="GO" id="GO:0016922">
    <property type="term" value="F:nuclear receptor binding"/>
    <property type="evidence" value="ECO:0007669"/>
    <property type="project" value="TreeGrafter"/>
</dbReference>
<proteinExistence type="predicted"/>
<feature type="region of interest" description="Disordered" evidence="3">
    <location>
        <begin position="267"/>
        <end position="327"/>
    </location>
</feature>
<dbReference type="PROSITE" id="PS50118">
    <property type="entry name" value="HMG_BOX_2"/>
    <property type="match status" value="1"/>
</dbReference>
<evidence type="ECO:0000256" key="3">
    <source>
        <dbReference type="SAM" id="MobiDB-lite"/>
    </source>
</evidence>
<keyword evidence="2" id="KW-0175">Coiled coil</keyword>
<dbReference type="OrthoDB" id="30931at2759"/>
<dbReference type="Gene3D" id="1.10.30.10">
    <property type="entry name" value="High mobility group box domain"/>
    <property type="match status" value="1"/>
</dbReference>
<dbReference type="AlphaFoldDB" id="A0A8S1GXR1"/>
<dbReference type="CDD" id="cd21983">
    <property type="entry name" value="HMG-box_SMARCE1"/>
    <property type="match status" value="1"/>
</dbReference>
<evidence type="ECO:0000313" key="5">
    <source>
        <dbReference type="EMBL" id="CAD6187722.1"/>
    </source>
</evidence>
<dbReference type="GO" id="GO:0031492">
    <property type="term" value="F:nucleosomal DNA binding"/>
    <property type="evidence" value="ECO:0007669"/>
    <property type="project" value="TreeGrafter"/>
</dbReference>
<keyword evidence="1" id="KW-0238">DNA-binding</keyword>
<protein>
    <recommendedName>
        <fullName evidence="4">HMG box domain-containing protein</fullName>
    </recommendedName>
</protein>
<dbReference type="SMART" id="SM00398">
    <property type="entry name" value="HMG"/>
    <property type="match status" value="1"/>
</dbReference>
<feature type="coiled-coil region" evidence="2">
    <location>
        <begin position="178"/>
        <end position="212"/>
    </location>
</feature>
<dbReference type="Proteomes" id="UP000835052">
    <property type="component" value="Unassembled WGS sequence"/>
</dbReference>
<dbReference type="FunFam" id="1.10.30.10:FF:000056">
    <property type="entry name" value="Brahma-associated protein 111kD"/>
    <property type="match status" value="1"/>
</dbReference>
<accession>A0A8S1GXR1</accession>
<reference evidence="5" key="1">
    <citation type="submission" date="2020-10" db="EMBL/GenBank/DDBJ databases">
        <authorList>
            <person name="Kikuchi T."/>
        </authorList>
    </citation>
    <scope>NUCLEOTIDE SEQUENCE</scope>
    <source>
        <strain evidence="5">NKZ352</strain>
    </source>
</reference>
<evidence type="ECO:0000313" key="6">
    <source>
        <dbReference type="Proteomes" id="UP000835052"/>
    </source>
</evidence>
<gene>
    <name evidence="5" type="ORF">CAUJ_LOCUS3641</name>
</gene>
<feature type="domain" description="HMG box" evidence="4">
    <location>
        <begin position="27"/>
        <end position="95"/>
    </location>
</feature>
<dbReference type="EMBL" id="CAJGYM010000007">
    <property type="protein sequence ID" value="CAD6187722.1"/>
    <property type="molecule type" value="Genomic_DNA"/>
</dbReference>
<name>A0A8S1GXR1_9PELO</name>
<dbReference type="GO" id="GO:0045892">
    <property type="term" value="P:negative regulation of DNA-templated transcription"/>
    <property type="evidence" value="ECO:0007669"/>
    <property type="project" value="TreeGrafter"/>
</dbReference>
<feature type="DNA-binding region" description="HMG box" evidence="1">
    <location>
        <begin position="27"/>
        <end position="95"/>
    </location>
</feature>
<evidence type="ECO:0000256" key="1">
    <source>
        <dbReference type="PROSITE-ProRule" id="PRU00267"/>
    </source>
</evidence>
<evidence type="ECO:0000256" key="2">
    <source>
        <dbReference type="SAM" id="Coils"/>
    </source>
</evidence>
<dbReference type="InterPro" id="IPR036910">
    <property type="entry name" value="HMG_box_dom_sf"/>
</dbReference>
<dbReference type="PANTHER" id="PTHR46232">
    <property type="entry name" value="SMARCE1 REGULATOR OF CHROMATIN"/>
    <property type="match status" value="1"/>
</dbReference>
<evidence type="ECO:0000259" key="4">
    <source>
        <dbReference type="PROSITE" id="PS50118"/>
    </source>
</evidence>
<sequence length="327" mass="37558">MFRHPQSTPARNQYTTDYSMKAMPRAPDRPLVPYMRYSRKMWPKVRSENPDAQLWDIGKIIGQMWKDLSDVERSLFQHEYDCEKIEYEKQMKSYQNSPGYLQYTNSKSRAKANEKNSRSRMDAGGVVIQPIDEEDAVNELSARRLAAVRFDRNHRLVCDLFSPAIVTDTRTVVAQQRMEMLRRQASSLAQHQSKLEEELIKLETTHNERKRNIEKNSDEFQVSLKKVCDEKPVVDEKSFEEMVSKSEEKLLEAYAEYKRKEDEILAKSEAAEDEKSTESAPVLRNLVMSEEDDGAKSAAKSCEGTAPEEEPSSEEAGGLADNEAVTQ</sequence>
<dbReference type="GO" id="GO:0016514">
    <property type="term" value="C:SWI/SNF complex"/>
    <property type="evidence" value="ECO:0007669"/>
    <property type="project" value="TreeGrafter"/>
</dbReference>
<keyword evidence="6" id="KW-1185">Reference proteome</keyword>